<evidence type="ECO:0008006" key="3">
    <source>
        <dbReference type="Google" id="ProtNLM"/>
    </source>
</evidence>
<gene>
    <name evidence="1" type="ORF">V1478_010671</name>
</gene>
<dbReference type="Proteomes" id="UP001607302">
    <property type="component" value="Unassembled WGS sequence"/>
</dbReference>
<sequence>MVIRKLFHNWILRNKQYKHFLVQCLLFYYHNYKLNELLLLLNISKNIEPILIALLLNTLNLLSLESLYTPYGKHVKKTLLEKHCITFICPGAIKTGNKDVYFSCITWTYELLLLKLCLYYHSQVNARISNFKYNGSNSAIERNPSSKLSISTLSTYNSSQPSIL</sequence>
<protein>
    <recommendedName>
        <fullName evidence="3">Maturase K</fullName>
    </recommendedName>
</protein>
<reference evidence="1 2" key="1">
    <citation type="journal article" date="2024" name="Ann. Entomol. Soc. Am.">
        <title>Genomic analyses of the southern and eastern yellowjacket wasps (Hymenoptera: Vespidae) reveal evolutionary signatures of social life.</title>
        <authorList>
            <person name="Catto M.A."/>
            <person name="Caine P.B."/>
            <person name="Orr S.E."/>
            <person name="Hunt B.G."/>
            <person name="Goodisman M.A.D."/>
        </authorList>
    </citation>
    <scope>NUCLEOTIDE SEQUENCE [LARGE SCALE GENOMIC DNA]</scope>
    <source>
        <strain evidence="1">233</strain>
        <tissue evidence="1">Head and thorax</tissue>
    </source>
</reference>
<comment type="caution">
    <text evidence="1">The sequence shown here is derived from an EMBL/GenBank/DDBJ whole genome shotgun (WGS) entry which is preliminary data.</text>
</comment>
<proteinExistence type="predicted"/>
<name>A0ABD2AIP6_VESSQ</name>
<accession>A0ABD2AIP6</accession>
<keyword evidence="2" id="KW-1185">Reference proteome</keyword>
<evidence type="ECO:0000313" key="1">
    <source>
        <dbReference type="EMBL" id="KAL2720405.1"/>
    </source>
</evidence>
<evidence type="ECO:0000313" key="2">
    <source>
        <dbReference type="Proteomes" id="UP001607302"/>
    </source>
</evidence>
<dbReference type="EMBL" id="JAUDFV010000147">
    <property type="protein sequence ID" value="KAL2720405.1"/>
    <property type="molecule type" value="Genomic_DNA"/>
</dbReference>
<dbReference type="AlphaFoldDB" id="A0ABD2AIP6"/>
<organism evidence="1 2">
    <name type="scientific">Vespula squamosa</name>
    <name type="common">Southern yellow jacket</name>
    <name type="synonym">Wasp</name>
    <dbReference type="NCBI Taxonomy" id="30214"/>
    <lineage>
        <taxon>Eukaryota</taxon>
        <taxon>Metazoa</taxon>
        <taxon>Ecdysozoa</taxon>
        <taxon>Arthropoda</taxon>
        <taxon>Hexapoda</taxon>
        <taxon>Insecta</taxon>
        <taxon>Pterygota</taxon>
        <taxon>Neoptera</taxon>
        <taxon>Endopterygota</taxon>
        <taxon>Hymenoptera</taxon>
        <taxon>Apocrita</taxon>
        <taxon>Aculeata</taxon>
        <taxon>Vespoidea</taxon>
        <taxon>Vespidae</taxon>
        <taxon>Vespinae</taxon>
        <taxon>Vespula</taxon>
    </lineage>
</organism>